<evidence type="ECO:0000313" key="2">
    <source>
        <dbReference type="Proteomes" id="UP000266841"/>
    </source>
</evidence>
<dbReference type="Proteomes" id="UP000266841">
    <property type="component" value="Unassembled WGS sequence"/>
</dbReference>
<protein>
    <submittedName>
        <fullName evidence="1">Uncharacterized protein</fullName>
    </submittedName>
</protein>
<dbReference type="AlphaFoldDB" id="K0R0W0"/>
<feature type="non-terminal residue" evidence="1">
    <location>
        <position position="1"/>
    </location>
</feature>
<sequence length="162" mass="17826">TNECETVSSSIANAAAGQDKRRRLATIAGTFFPEWAACILFLPYEQNTPHASPRNLLAQLVMMTGPDRNRRHGIVSALPRLSCRAAAGRWKAELSLLQGLLSTLTMAASSFEPSQWSSDINYSMMRGRIGDPEASAPIFGNRGFVPTNSRWHRRIPSMSNCC</sequence>
<reference evidence="1 2" key="1">
    <citation type="journal article" date="2012" name="Genome Biol.">
        <title>Genome and low-iron response of an oceanic diatom adapted to chronic iron limitation.</title>
        <authorList>
            <person name="Lommer M."/>
            <person name="Specht M."/>
            <person name="Roy A.S."/>
            <person name="Kraemer L."/>
            <person name="Andreson R."/>
            <person name="Gutowska M.A."/>
            <person name="Wolf J."/>
            <person name="Bergner S.V."/>
            <person name="Schilhabel M.B."/>
            <person name="Klostermeier U.C."/>
            <person name="Beiko R.G."/>
            <person name="Rosenstiel P."/>
            <person name="Hippler M."/>
            <person name="Laroche J."/>
        </authorList>
    </citation>
    <scope>NUCLEOTIDE SEQUENCE [LARGE SCALE GENOMIC DNA]</scope>
    <source>
        <strain evidence="1 2">CCMP1005</strain>
    </source>
</reference>
<organism evidence="1 2">
    <name type="scientific">Thalassiosira oceanica</name>
    <name type="common">Marine diatom</name>
    <dbReference type="NCBI Taxonomy" id="159749"/>
    <lineage>
        <taxon>Eukaryota</taxon>
        <taxon>Sar</taxon>
        <taxon>Stramenopiles</taxon>
        <taxon>Ochrophyta</taxon>
        <taxon>Bacillariophyta</taxon>
        <taxon>Coscinodiscophyceae</taxon>
        <taxon>Thalassiosirophycidae</taxon>
        <taxon>Thalassiosirales</taxon>
        <taxon>Thalassiosiraceae</taxon>
        <taxon>Thalassiosira</taxon>
    </lineage>
</organism>
<evidence type="ECO:0000313" key="1">
    <source>
        <dbReference type="EMBL" id="EJK45360.1"/>
    </source>
</evidence>
<proteinExistence type="predicted"/>
<keyword evidence="2" id="KW-1185">Reference proteome</keyword>
<comment type="caution">
    <text evidence="1">The sequence shown here is derived from an EMBL/GenBank/DDBJ whole genome shotgun (WGS) entry which is preliminary data.</text>
</comment>
<accession>K0R0W0</accession>
<name>K0R0W0_THAOC</name>
<dbReference type="EMBL" id="AGNL01048576">
    <property type="protein sequence ID" value="EJK45360.1"/>
    <property type="molecule type" value="Genomic_DNA"/>
</dbReference>
<gene>
    <name evidence="1" type="ORF">THAOC_36027</name>
</gene>